<evidence type="ECO:0000256" key="5">
    <source>
        <dbReference type="SAM" id="MobiDB-lite"/>
    </source>
</evidence>
<feature type="domain" description="Zn(2)-C6 fungal-type" evidence="6">
    <location>
        <begin position="13"/>
        <end position="43"/>
    </location>
</feature>
<dbReference type="SMART" id="SM00066">
    <property type="entry name" value="GAL4"/>
    <property type="match status" value="1"/>
</dbReference>
<dbReference type="PROSITE" id="PS50048">
    <property type="entry name" value="ZN2_CY6_FUNGAL_2"/>
    <property type="match status" value="1"/>
</dbReference>
<feature type="region of interest" description="Disordered" evidence="5">
    <location>
        <begin position="57"/>
        <end position="99"/>
    </location>
</feature>
<dbReference type="SUPFAM" id="SSF57701">
    <property type="entry name" value="Zn2/Cys6 DNA-binding domain"/>
    <property type="match status" value="1"/>
</dbReference>
<keyword evidence="3" id="KW-0804">Transcription</keyword>
<protein>
    <recommendedName>
        <fullName evidence="6">Zn(2)-C6 fungal-type domain-containing protein</fullName>
    </recommendedName>
</protein>
<proteinExistence type="predicted"/>
<dbReference type="CDD" id="cd00067">
    <property type="entry name" value="GAL4"/>
    <property type="match status" value="1"/>
</dbReference>
<keyword evidence="8" id="KW-1185">Reference proteome</keyword>
<dbReference type="GO" id="GO:0003677">
    <property type="term" value="F:DNA binding"/>
    <property type="evidence" value="ECO:0007669"/>
    <property type="project" value="UniProtKB-KW"/>
</dbReference>
<accession>A0A059J821</accession>
<dbReference type="Gene3D" id="4.10.240.10">
    <property type="entry name" value="Zn(2)-C6 fungal-type DNA-binding domain"/>
    <property type="match status" value="1"/>
</dbReference>
<dbReference type="InterPro" id="IPR021858">
    <property type="entry name" value="Fun_TF"/>
</dbReference>
<reference evidence="7 8" key="1">
    <citation type="submission" date="2014-02" db="EMBL/GenBank/DDBJ databases">
        <title>The Genome Sequence of Trichophyton interdigitale MR816.</title>
        <authorList>
            <consortium name="The Broad Institute Genomics Platform"/>
            <person name="Cuomo C.A."/>
            <person name="White T.C."/>
            <person name="Graser Y."/>
            <person name="Martinez-Rossi N."/>
            <person name="Heitman J."/>
            <person name="Young S.K."/>
            <person name="Zeng Q."/>
            <person name="Gargeya S."/>
            <person name="Abouelleil A."/>
            <person name="Alvarado L."/>
            <person name="Chapman S.B."/>
            <person name="Gainer-Dewar J."/>
            <person name="Goldberg J."/>
            <person name="Griggs A."/>
            <person name="Gujja S."/>
            <person name="Hansen M."/>
            <person name="Howarth C."/>
            <person name="Imamovic A."/>
            <person name="Larimer J."/>
            <person name="Martinez D."/>
            <person name="Murphy C."/>
            <person name="Pearson M.D."/>
            <person name="Persinoti G."/>
            <person name="Poon T."/>
            <person name="Priest M."/>
            <person name="Roberts A.D."/>
            <person name="Saif S."/>
            <person name="Shea T.D."/>
            <person name="Sykes S.N."/>
            <person name="Wortman J."/>
            <person name="Nusbaum C."/>
            <person name="Birren B."/>
        </authorList>
    </citation>
    <scope>NUCLEOTIDE SEQUENCE [LARGE SCALE GENOMIC DNA]</scope>
    <source>
        <strain evidence="7 8">MR816</strain>
    </source>
</reference>
<dbReference type="InterPro" id="IPR001138">
    <property type="entry name" value="Zn2Cys6_DnaBD"/>
</dbReference>
<dbReference type="GO" id="GO:0001228">
    <property type="term" value="F:DNA-binding transcription activator activity, RNA polymerase II-specific"/>
    <property type="evidence" value="ECO:0007669"/>
    <property type="project" value="TreeGrafter"/>
</dbReference>
<dbReference type="PANTHER" id="PTHR47784:SF10">
    <property type="entry name" value="TRANSCRIPTION FACTOR, PUTATIVE (AFU_ORTHOLOGUE AFUA_6G14150)-RELATED"/>
    <property type="match status" value="1"/>
</dbReference>
<feature type="compositionally biased region" description="Pro residues" evidence="5">
    <location>
        <begin position="89"/>
        <end position="99"/>
    </location>
</feature>
<evidence type="ECO:0000256" key="3">
    <source>
        <dbReference type="ARBA" id="ARBA00023163"/>
    </source>
</evidence>
<dbReference type="PROSITE" id="PS00463">
    <property type="entry name" value="ZN2_CY6_FUNGAL_1"/>
    <property type="match status" value="1"/>
</dbReference>
<organism evidence="7 8">
    <name type="scientific">Trichophyton interdigitale (strain MR816)</name>
    <dbReference type="NCBI Taxonomy" id="1215338"/>
    <lineage>
        <taxon>Eukaryota</taxon>
        <taxon>Fungi</taxon>
        <taxon>Dikarya</taxon>
        <taxon>Ascomycota</taxon>
        <taxon>Pezizomycotina</taxon>
        <taxon>Eurotiomycetes</taxon>
        <taxon>Eurotiomycetidae</taxon>
        <taxon>Onygenales</taxon>
        <taxon>Arthrodermataceae</taxon>
        <taxon>Trichophyton</taxon>
    </lineage>
</organism>
<dbReference type="GO" id="GO:0008270">
    <property type="term" value="F:zinc ion binding"/>
    <property type="evidence" value="ECO:0007669"/>
    <property type="project" value="InterPro"/>
</dbReference>
<evidence type="ECO:0000256" key="1">
    <source>
        <dbReference type="ARBA" id="ARBA00023015"/>
    </source>
</evidence>
<dbReference type="HOGENOM" id="CLU_024934_5_2_1"/>
<dbReference type="Pfam" id="PF11951">
    <property type="entry name" value="Fungal_trans_2"/>
    <property type="match status" value="1"/>
</dbReference>
<dbReference type="OMA" id="PPCSNCI"/>
<evidence type="ECO:0000313" key="7">
    <source>
        <dbReference type="EMBL" id="KDB23823.1"/>
    </source>
</evidence>
<dbReference type="PANTHER" id="PTHR47784">
    <property type="entry name" value="STEROL UPTAKE CONTROL PROTEIN 2"/>
    <property type="match status" value="1"/>
</dbReference>
<keyword evidence="1" id="KW-0805">Transcription regulation</keyword>
<comment type="caution">
    <text evidence="7">The sequence shown here is derived from an EMBL/GenBank/DDBJ whole genome shotgun (WGS) entry which is preliminary data.</text>
</comment>
<gene>
    <name evidence="7" type="ORF">H109_04297</name>
</gene>
<dbReference type="OrthoDB" id="5295362at2759"/>
<feature type="compositionally biased region" description="Polar residues" evidence="5">
    <location>
        <begin position="57"/>
        <end position="70"/>
    </location>
</feature>
<keyword evidence="2" id="KW-0238">DNA-binding</keyword>
<evidence type="ECO:0000259" key="6">
    <source>
        <dbReference type="PROSITE" id="PS50048"/>
    </source>
</evidence>
<keyword evidence="4" id="KW-0539">Nucleus</keyword>
<dbReference type="EMBL" id="AOKY01000291">
    <property type="protein sequence ID" value="KDB23823.1"/>
    <property type="molecule type" value="Genomic_DNA"/>
</dbReference>
<dbReference type="Pfam" id="PF00172">
    <property type="entry name" value="Zn_clus"/>
    <property type="match status" value="1"/>
</dbReference>
<evidence type="ECO:0000256" key="2">
    <source>
        <dbReference type="ARBA" id="ARBA00023125"/>
    </source>
</evidence>
<dbReference type="AlphaFoldDB" id="A0A059J821"/>
<dbReference type="Proteomes" id="UP000024533">
    <property type="component" value="Unassembled WGS sequence"/>
</dbReference>
<dbReference type="InterPro" id="IPR053157">
    <property type="entry name" value="Sterol_Uptake_Regulator"/>
</dbReference>
<evidence type="ECO:0000256" key="4">
    <source>
        <dbReference type="ARBA" id="ARBA00023242"/>
    </source>
</evidence>
<name>A0A059J821_TRIIM</name>
<evidence type="ECO:0000313" key="8">
    <source>
        <dbReference type="Proteomes" id="UP000024533"/>
    </source>
</evidence>
<dbReference type="InterPro" id="IPR036864">
    <property type="entry name" value="Zn2-C6_fun-type_DNA-bd_sf"/>
</dbReference>
<sequence>MAPRRSHKKSRNGCDQCKQRRVKCDERGPPCTNCQNREINCVYSLAAARRVKAASTTSAEASPIQSSLSPNAPPVPSGNQYHNGRAEPSPGPPPPVAPPILPLPPAVRLLEFELAHKYTTDSYKSLCGVPEDGYAWQVHIPRLAISSPFLMDGIFGLAALHIASSAKHPSEIVSYFDAALRYHTLASSPFREALNNITPANCEAVFAFAIITTVFTFSSTQIAPGGRESGTVLEDVIAIFELLQGIKGIFSVSEGWLEIGWFSSSIRIESEDVPVNNEPGTEIAFQRLMAFTDETLASASAEEYNVFKRLVHKLELCFSIFREKQDQSLVLSWLSMLDKNTVCEARRGNPLVLLLFMHWAVLMHLMEPRTWWAKGLGAGLVAELLTRFPSDPRLDEMTRWPREKVNLRPIKLLA</sequence>